<evidence type="ECO:0000313" key="1">
    <source>
        <dbReference type="EMBL" id="KCV33521.1"/>
    </source>
</evidence>
<dbReference type="Proteomes" id="UP000025756">
    <property type="component" value="Unassembled WGS sequence"/>
</dbReference>
<sequence>MGANYFKHGTPVAALARTFAAPSRKKTHKKRRTRFALLRAGNCTGSAAGVYHQQAGEPPPPCTEEGGVRGMLAGLSAAVRSPISPNRAS</sequence>
<comment type="caution">
    <text evidence="1">The sequence shown here is derived from an EMBL/GenBank/DDBJ whole genome shotgun (WGS) entry which is preliminary data.</text>
</comment>
<proteinExistence type="predicted"/>
<reference evidence="1 2" key="1">
    <citation type="submission" date="2014-03" db="EMBL/GenBank/DDBJ databases">
        <title>Genome sequence of Bordetella bronchiseptica.</title>
        <authorList>
            <person name="Harvill E."/>
            <person name="Goodfield L.L."/>
            <person name="Ivanov Y.V."/>
            <person name="Meyer J.A."/>
            <person name="Muse S.J."/>
            <person name="Jacobs N."/>
            <person name="Bendor L."/>
            <person name="Smallridge W.E."/>
            <person name="Brinkac L.M."/>
            <person name="Sanka R."/>
            <person name="Kim M."/>
            <person name="Losada L."/>
        </authorList>
    </citation>
    <scope>NUCLEOTIDE SEQUENCE [LARGE SCALE GENOMIC DNA]</scope>
    <source>
        <strain evidence="1 2">00-P-2796</strain>
    </source>
</reference>
<accession>A0ABR4RF37</accession>
<gene>
    <name evidence="1" type="ORF">L490_2825</name>
</gene>
<dbReference type="EMBL" id="JGWH01000121">
    <property type="protein sequence ID" value="KCV33521.1"/>
    <property type="molecule type" value="Genomic_DNA"/>
</dbReference>
<name>A0ABR4RF37_BORBO</name>
<keyword evidence="2" id="KW-1185">Reference proteome</keyword>
<protein>
    <submittedName>
        <fullName evidence="1">Uncharacterized protein</fullName>
    </submittedName>
</protein>
<organism evidence="1 2">
    <name type="scientific">Bordetella bronchiseptica 00-P-2796</name>
    <dbReference type="NCBI Taxonomy" id="1331199"/>
    <lineage>
        <taxon>Bacteria</taxon>
        <taxon>Pseudomonadati</taxon>
        <taxon>Pseudomonadota</taxon>
        <taxon>Betaproteobacteria</taxon>
        <taxon>Burkholderiales</taxon>
        <taxon>Alcaligenaceae</taxon>
        <taxon>Bordetella</taxon>
    </lineage>
</organism>
<evidence type="ECO:0000313" key="2">
    <source>
        <dbReference type="Proteomes" id="UP000025756"/>
    </source>
</evidence>